<accession>A0AAV9ZS52</accession>
<proteinExistence type="predicted"/>
<reference evidence="2 3" key="1">
    <citation type="journal article" date="2024" name="J Genomics">
        <title>Draft genome sequencing and assembly of Favolaschia claudopus CIRM-BRFM 2984 isolated from oak limbs.</title>
        <authorList>
            <person name="Navarro D."/>
            <person name="Drula E."/>
            <person name="Chaduli D."/>
            <person name="Cazenave R."/>
            <person name="Ahrendt S."/>
            <person name="Wang J."/>
            <person name="Lipzen A."/>
            <person name="Daum C."/>
            <person name="Barry K."/>
            <person name="Grigoriev I.V."/>
            <person name="Favel A."/>
            <person name="Rosso M.N."/>
            <person name="Martin F."/>
        </authorList>
    </citation>
    <scope>NUCLEOTIDE SEQUENCE [LARGE SCALE GENOMIC DNA]</scope>
    <source>
        <strain evidence="2 3">CIRM-BRFM 2984</strain>
    </source>
</reference>
<feature type="compositionally biased region" description="Acidic residues" evidence="1">
    <location>
        <begin position="19"/>
        <end position="28"/>
    </location>
</feature>
<protein>
    <submittedName>
        <fullName evidence="2">Uncharacterized protein</fullName>
    </submittedName>
</protein>
<comment type="caution">
    <text evidence="2">The sequence shown here is derived from an EMBL/GenBank/DDBJ whole genome shotgun (WGS) entry which is preliminary data.</text>
</comment>
<dbReference type="SUPFAM" id="SSF56672">
    <property type="entry name" value="DNA/RNA polymerases"/>
    <property type="match status" value="1"/>
</dbReference>
<feature type="region of interest" description="Disordered" evidence="1">
    <location>
        <begin position="74"/>
        <end position="95"/>
    </location>
</feature>
<dbReference type="EMBL" id="JAWWNJ010000115">
    <property type="protein sequence ID" value="KAK6991733.1"/>
    <property type="molecule type" value="Genomic_DNA"/>
</dbReference>
<dbReference type="Proteomes" id="UP001362999">
    <property type="component" value="Unassembled WGS sequence"/>
</dbReference>
<feature type="region of interest" description="Disordered" evidence="1">
    <location>
        <begin position="1"/>
        <end position="44"/>
    </location>
</feature>
<evidence type="ECO:0000256" key="1">
    <source>
        <dbReference type="SAM" id="MobiDB-lite"/>
    </source>
</evidence>
<dbReference type="PANTHER" id="PTHR33050">
    <property type="entry name" value="REVERSE TRANSCRIPTASE DOMAIN-CONTAINING PROTEIN"/>
    <property type="match status" value="1"/>
</dbReference>
<name>A0AAV9ZS52_9AGAR</name>
<gene>
    <name evidence="2" type="ORF">R3P38DRAFT_2803447</name>
</gene>
<dbReference type="InterPro" id="IPR052055">
    <property type="entry name" value="Hepadnavirus_pol/RT"/>
</dbReference>
<evidence type="ECO:0000313" key="3">
    <source>
        <dbReference type="Proteomes" id="UP001362999"/>
    </source>
</evidence>
<dbReference type="AlphaFoldDB" id="A0AAV9ZS52"/>
<dbReference type="InterPro" id="IPR043502">
    <property type="entry name" value="DNA/RNA_pol_sf"/>
</dbReference>
<evidence type="ECO:0000313" key="2">
    <source>
        <dbReference type="EMBL" id="KAK6991733.1"/>
    </source>
</evidence>
<dbReference type="PANTHER" id="PTHR33050:SF7">
    <property type="entry name" value="RIBONUCLEASE H"/>
    <property type="match status" value="1"/>
</dbReference>
<feature type="compositionally biased region" description="Low complexity" evidence="1">
    <location>
        <begin position="29"/>
        <end position="40"/>
    </location>
</feature>
<keyword evidence="3" id="KW-1185">Reference proteome</keyword>
<organism evidence="2 3">
    <name type="scientific">Favolaschia claudopus</name>
    <dbReference type="NCBI Taxonomy" id="2862362"/>
    <lineage>
        <taxon>Eukaryota</taxon>
        <taxon>Fungi</taxon>
        <taxon>Dikarya</taxon>
        <taxon>Basidiomycota</taxon>
        <taxon>Agaricomycotina</taxon>
        <taxon>Agaricomycetes</taxon>
        <taxon>Agaricomycetidae</taxon>
        <taxon>Agaricales</taxon>
        <taxon>Marasmiineae</taxon>
        <taxon>Mycenaceae</taxon>
        <taxon>Favolaschia</taxon>
    </lineage>
</organism>
<sequence length="379" mass="42022">MQRTRPHPKRTEAPAEAVEVVEEAEEAAEAAGAASEASAGGTRGLAAGRPEVLLLRRTRRALLVLLHRRWSAGGTPQSPTSGFAGPTTALTDATSSANTAMHAHFAERESSQQAQATAPKSALCTEMLPIVTPLKADRWAHWIRRLGLEEEWADVHFDHVFSFGACSAPGVFGRVADLFVLLLKLGFSVADILKWVDDFVFFRYPNLLSQNSTSYDYDESVFINLAADLGLPWEMDKHSPFHNSFTYLGFDWDLVAKSVALPDKKRIKYLAKLEPWTSDQRAHASRKEAENVVGTLNHCALVLPEGRSRLVSMYRFTASFNLTSNNFIRFSVPVKRDAAWWRDALSQTQVHLKIKEPPPPNADEIFVNASTGWGVGFVF</sequence>